<evidence type="ECO:0000256" key="4">
    <source>
        <dbReference type="ARBA" id="ARBA00022917"/>
    </source>
</evidence>
<gene>
    <name evidence="5" type="ORF">PNEJI1_003451</name>
</gene>
<dbReference type="VEuPathDB" id="FungiDB:PNEJI1_003451"/>
<dbReference type="PANTHER" id="PTHR12399">
    <property type="entry name" value="EUKARYOTIC TRANSLATION INITIATION FACTOR 3 SUBUNIT 7"/>
    <property type="match status" value="1"/>
</dbReference>
<dbReference type="AlphaFoldDB" id="L0PE68"/>
<reference evidence="5 6" key="1">
    <citation type="journal article" date="2012" name="MBio">
        <title>De novo assembly of the Pneumocystis jirovecii genome from a single bronchoalveolar lavage fluid specimen from a patient.</title>
        <authorList>
            <person name="Cisse O.H."/>
            <person name="Pagni M."/>
            <person name="Hauser P.M."/>
        </authorList>
    </citation>
    <scope>NUCLEOTIDE SEQUENCE [LARGE SCALE GENOMIC DNA]</scope>
    <source>
        <strain evidence="5 6">SE8</strain>
    </source>
</reference>
<evidence type="ECO:0000256" key="2">
    <source>
        <dbReference type="ARBA" id="ARBA00022540"/>
    </source>
</evidence>
<proteinExistence type="predicted"/>
<keyword evidence="3" id="KW-0694">RNA-binding</keyword>
<evidence type="ECO:0000313" key="6">
    <source>
        <dbReference type="Proteomes" id="UP000010422"/>
    </source>
</evidence>
<dbReference type="STRING" id="1209962.L0PE68"/>
<evidence type="ECO:0000256" key="3">
    <source>
        <dbReference type="ARBA" id="ARBA00022884"/>
    </source>
</evidence>
<keyword evidence="1" id="KW-0963">Cytoplasm</keyword>
<comment type="caution">
    <text evidence="5">The sequence shown here is derived from an EMBL/GenBank/DDBJ whole genome shotgun (WGS) entry which is preliminary data.</text>
</comment>
<protein>
    <submittedName>
        <fullName evidence="5">Uncharacterized protein</fullName>
    </submittedName>
</protein>
<name>L0PE68_PNEJI</name>
<dbReference type="EMBL" id="CAKM01000223">
    <property type="protein sequence ID" value="CCJ29905.1"/>
    <property type="molecule type" value="Genomic_DNA"/>
</dbReference>
<keyword evidence="4" id="KW-0648">Protein biosynthesis</keyword>
<dbReference type="GO" id="GO:0003723">
    <property type="term" value="F:RNA binding"/>
    <property type="evidence" value="ECO:0007669"/>
    <property type="project" value="UniProtKB-KW"/>
</dbReference>
<accession>L0PE68</accession>
<dbReference type="InterPro" id="IPR007783">
    <property type="entry name" value="eIF3d"/>
</dbReference>
<sequence>MASFLEALYFDGVIGIFAEKRFLVLVRDENELSGEAGNDEKRDTFVIKELGDVENIEADDVGDVDEDSLGIIVEIEFNRLSKLSYEMDDGVDLETYGFLRYYDKSYDKISTKAERSLQVIDGVHYNPTTTDDPVIQKLGHE</sequence>
<dbReference type="InParanoid" id="L0PE68"/>
<evidence type="ECO:0000256" key="1">
    <source>
        <dbReference type="ARBA" id="ARBA00022490"/>
    </source>
</evidence>
<keyword evidence="2" id="KW-0396">Initiation factor</keyword>
<organism evidence="6">
    <name type="scientific">Pneumocystis jirovecii</name>
    <name type="common">Human pneumocystis pneumonia agent</name>
    <dbReference type="NCBI Taxonomy" id="42068"/>
    <lineage>
        <taxon>Eukaryota</taxon>
        <taxon>Fungi</taxon>
        <taxon>Dikarya</taxon>
        <taxon>Ascomycota</taxon>
        <taxon>Taphrinomycotina</taxon>
        <taxon>Pneumocystomycetes</taxon>
        <taxon>Pneumocystaceae</taxon>
        <taxon>Pneumocystis</taxon>
    </lineage>
</organism>
<dbReference type="PANTHER" id="PTHR12399:SF0">
    <property type="entry name" value="EUKARYOTIC TRANSLATION INITIATION FACTOR 3 SUBUNIT D"/>
    <property type="match status" value="1"/>
</dbReference>
<dbReference type="GO" id="GO:0003743">
    <property type="term" value="F:translation initiation factor activity"/>
    <property type="evidence" value="ECO:0007669"/>
    <property type="project" value="UniProtKB-KW"/>
</dbReference>
<dbReference type="Pfam" id="PF05091">
    <property type="entry name" value="eIF-3_zeta"/>
    <property type="match status" value="1"/>
</dbReference>
<evidence type="ECO:0000313" key="5">
    <source>
        <dbReference type="EMBL" id="CCJ29905.1"/>
    </source>
</evidence>
<dbReference type="GO" id="GO:0005852">
    <property type="term" value="C:eukaryotic translation initiation factor 3 complex"/>
    <property type="evidence" value="ECO:0007669"/>
    <property type="project" value="InterPro"/>
</dbReference>
<dbReference type="Proteomes" id="UP000010422">
    <property type="component" value="Unassembled WGS sequence"/>
</dbReference>